<feature type="chain" id="PRO_5037036889" evidence="2">
    <location>
        <begin position="18"/>
        <end position="486"/>
    </location>
</feature>
<sequence>MKFKYFFMAALAVSAFASCTDLTTEDDPEKDDQEQTDQDDDNTPDQGEDGNQEEGISGNVSGVWKAGSTVNVSGHITVPEGESLTIEEGVTVIFSDKGVGVNHVAIEFTVDGNLYCLGTEDAPVRLTVAEDLRTYGNTFKGFWGGIVAGATCAEMLIDHTIIEYTGGQVIEGSPAAENGYYTAGDDAYPQITTNNVNGNYVITNSIIRNGWSDGIYMMGGNAIIAGNIFSATGYDGAEAVNVKSGCKVDVAGNIMFSPNTNGLKLSSSDQSEVRHQALIQAYNNTIINSGWRRDGEKGGCIYVEEMANVSVFNNLLVNCKFRAITPAYDEPGSEDCYDGENSMIDYNFYASGNVESHLFFEGEYDDDGETLYYSGVKLPYQGYAYNHEEYDPSADVNSKIAKTAEEAEALNPMFVNYDINVDPALYDWNDSWNFHVQGGSPVLEGAYSPSEASRQPFYSVSGLTVNGQTYTSPAVQPWFGAFGLEE</sequence>
<dbReference type="Proteomes" id="UP000725002">
    <property type="component" value="Unassembled WGS sequence"/>
</dbReference>
<evidence type="ECO:0000313" key="3">
    <source>
        <dbReference type="EMBL" id="MBO8483493.1"/>
    </source>
</evidence>
<evidence type="ECO:0000256" key="1">
    <source>
        <dbReference type="SAM" id="MobiDB-lite"/>
    </source>
</evidence>
<dbReference type="AlphaFoldDB" id="A0A940DRC2"/>
<evidence type="ECO:0000313" key="4">
    <source>
        <dbReference type="Proteomes" id="UP000725002"/>
    </source>
</evidence>
<gene>
    <name evidence="3" type="ORF">IAB75_05205</name>
</gene>
<dbReference type="EMBL" id="JADILV010000036">
    <property type="protein sequence ID" value="MBO8483493.1"/>
    <property type="molecule type" value="Genomic_DNA"/>
</dbReference>
<protein>
    <submittedName>
        <fullName evidence="3">Right-handed parallel beta-helix repeat-containing protein</fullName>
    </submittedName>
</protein>
<name>A0A940DRC2_9BACT</name>
<feature type="signal peptide" evidence="2">
    <location>
        <begin position="1"/>
        <end position="17"/>
    </location>
</feature>
<dbReference type="PROSITE" id="PS51257">
    <property type="entry name" value="PROKAR_LIPOPROTEIN"/>
    <property type="match status" value="1"/>
</dbReference>
<evidence type="ECO:0000256" key="2">
    <source>
        <dbReference type="SAM" id="SignalP"/>
    </source>
</evidence>
<dbReference type="InterPro" id="IPR011050">
    <property type="entry name" value="Pectin_lyase_fold/virulence"/>
</dbReference>
<keyword evidence="2" id="KW-0732">Signal</keyword>
<reference evidence="3" key="1">
    <citation type="submission" date="2020-10" db="EMBL/GenBank/DDBJ databases">
        <authorList>
            <person name="Gilroy R."/>
        </authorList>
    </citation>
    <scope>NUCLEOTIDE SEQUENCE</scope>
    <source>
        <strain evidence="3">G3-8215</strain>
    </source>
</reference>
<reference evidence="3" key="2">
    <citation type="journal article" date="2021" name="PeerJ">
        <title>Extensive microbial diversity within the chicken gut microbiome revealed by metagenomics and culture.</title>
        <authorList>
            <person name="Gilroy R."/>
            <person name="Ravi A."/>
            <person name="Getino M."/>
            <person name="Pursley I."/>
            <person name="Horton D.L."/>
            <person name="Alikhan N.F."/>
            <person name="Baker D."/>
            <person name="Gharbi K."/>
            <person name="Hall N."/>
            <person name="Watson M."/>
            <person name="Adriaenssens E.M."/>
            <person name="Foster-Nyarko E."/>
            <person name="Jarju S."/>
            <person name="Secka A."/>
            <person name="Antonio M."/>
            <person name="Oren A."/>
            <person name="Chaudhuri R.R."/>
            <person name="La Ragione R."/>
            <person name="Hildebrand F."/>
            <person name="Pallen M.J."/>
        </authorList>
    </citation>
    <scope>NUCLEOTIDE SEQUENCE</scope>
    <source>
        <strain evidence="3">G3-8215</strain>
    </source>
</reference>
<accession>A0A940DRC2</accession>
<organism evidence="3 4">
    <name type="scientific">Candidatus Cryptobacteroides avicola</name>
    <dbReference type="NCBI Taxonomy" id="2840757"/>
    <lineage>
        <taxon>Bacteria</taxon>
        <taxon>Pseudomonadati</taxon>
        <taxon>Bacteroidota</taxon>
        <taxon>Bacteroidia</taxon>
        <taxon>Bacteroidales</taxon>
        <taxon>Candidatus Cryptobacteroides</taxon>
    </lineage>
</organism>
<comment type="caution">
    <text evidence="3">The sequence shown here is derived from an EMBL/GenBank/DDBJ whole genome shotgun (WGS) entry which is preliminary data.</text>
</comment>
<feature type="region of interest" description="Disordered" evidence="1">
    <location>
        <begin position="22"/>
        <end position="60"/>
    </location>
</feature>
<feature type="compositionally biased region" description="Acidic residues" evidence="1">
    <location>
        <begin position="23"/>
        <end position="52"/>
    </location>
</feature>
<proteinExistence type="predicted"/>
<dbReference type="SUPFAM" id="SSF51126">
    <property type="entry name" value="Pectin lyase-like"/>
    <property type="match status" value="1"/>
</dbReference>